<dbReference type="AlphaFoldDB" id="F4G6M7"/>
<dbReference type="KEGG" id="adk:Alide2_3072"/>
<protein>
    <submittedName>
        <fullName evidence="1">Uncharacterized protein</fullName>
    </submittedName>
</protein>
<sequence>MPVKTNDELARIIGTPIESSRINSLLWFALAQSDKQFIDIHSISTFNRDELASFIKNIGNLSGGCQWAPVKLVPDTHLSWIEDSQRQSHWLTYQLVLHISASKEKAAQAGMHHQPLTNPSPPRHLTGRNLSIAYLDFFSAHYFSTIDEKINFIESLQLSWQNHTKTDRYFSWLNRNDASSRIEFFWEWLTKKNPEITHNRPFFKTYEGVLEFFDNPAFTESAKELFNKKANNMWAQKQRRENSKNKRQCNFVLAEKTISKLEKLAAKHHLTRTEIIELIINAEAEKETYIRERLSRRQLLLGSPEPTE</sequence>
<organism evidence="1 2">
    <name type="scientific">Alicycliphilus denitrificans (strain DSM 14773 / CIP 107495 / K601)</name>
    <dbReference type="NCBI Taxonomy" id="596154"/>
    <lineage>
        <taxon>Bacteria</taxon>
        <taxon>Pseudomonadati</taxon>
        <taxon>Pseudomonadota</taxon>
        <taxon>Betaproteobacteria</taxon>
        <taxon>Burkholderiales</taxon>
        <taxon>Comamonadaceae</taxon>
        <taxon>Alicycliphilus</taxon>
    </lineage>
</organism>
<dbReference type="HOGENOM" id="CLU_083603_0_0_4"/>
<dbReference type="Proteomes" id="UP000007938">
    <property type="component" value="Chromosome"/>
</dbReference>
<dbReference type="OrthoDB" id="6861532at2"/>
<evidence type="ECO:0000313" key="1">
    <source>
        <dbReference type="EMBL" id="AEB85418.1"/>
    </source>
</evidence>
<keyword evidence="2" id="KW-1185">Reference proteome</keyword>
<dbReference type="EMBL" id="CP002657">
    <property type="protein sequence ID" value="AEB85418.1"/>
    <property type="molecule type" value="Genomic_DNA"/>
</dbReference>
<name>F4G6M7_ALIDK</name>
<gene>
    <name evidence="1" type="ordered locus">Alide2_3072</name>
</gene>
<reference evidence="1 2" key="2">
    <citation type="submission" date="2011-04" db="EMBL/GenBank/DDBJ databases">
        <title>Complete sequence of chromosome of Alicycliphilus denitrificans K601.</title>
        <authorList>
            <consortium name="US DOE Joint Genome Institute"/>
            <person name="Lucas S."/>
            <person name="Han J."/>
            <person name="Lapidus A."/>
            <person name="Cheng J.-F."/>
            <person name="Goodwin L."/>
            <person name="Pitluck S."/>
            <person name="Peters L."/>
            <person name="Zeytun A."/>
            <person name="Detter J.C."/>
            <person name="Han C."/>
            <person name="Tapia R."/>
            <person name="Land M."/>
            <person name="Hauser L."/>
            <person name="Kyrpides N."/>
            <person name="Ivanova N."/>
            <person name="Mikhailova N."/>
            <person name="Pagani I."/>
            <person name="Oosterkamp M."/>
            <person name="Pieper D."/>
            <person name="van Berkel W."/>
            <person name="Langenhoff A."/>
            <person name="Smidt H."/>
            <person name="Stams A."/>
            <person name="Woyke T."/>
        </authorList>
    </citation>
    <scope>NUCLEOTIDE SEQUENCE [LARGE SCALE GENOMIC DNA]</scope>
    <source>
        <strain evidence="2">DSM 14773 / CIP 107495 / K601</strain>
    </source>
</reference>
<reference evidence="1 2" key="1">
    <citation type="journal article" date="2011" name="J. Bacteriol.">
        <title>Genome Sequences of Alicycliphilus denitrificans Strains BC and K601T.</title>
        <authorList>
            <person name="Oosterkamp M.J."/>
            <person name="Veuskens T."/>
            <person name="Plugge C.M."/>
            <person name="Langenhoff A.A."/>
            <person name="Gerritse J."/>
            <person name="van Berkel W.J."/>
            <person name="Pieper D.H."/>
            <person name="Junca H."/>
            <person name="Goodwin L.A."/>
            <person name="Daligault H.E."/>
            <person name="Bruce D.C."/>
            <person name="Detter J.C."/>
            <person name="Tapia R."/>
            <person name="Han C.S."/>
            <person name="Land M.L."/>
            <person name="Hauser L.J."/>
            <person name="Smidt H."/>
            <person name="Stams A.J."/>
        </authorList>
    </citation>
    <scope>NUCLEOTIDE SEQUENCE [LARGE SCALE GENOMIC DNA]</scope>
    <source>
        <strain evidence="2">DSM 14773 / CIP 107495 / K601</strain>
    </source>
</reference>
<dbReference type="RefSeq" id="WP_013722518.1">
    <property type="nucleotide sequence ID" value="NC_015422.1"/>
</dbReference>
<accession>F4G6M7</accession>
<proteinExistence type="predicted"/>
<dbReference type="eggNOG" id="ENOG5033YRR">
    <property type="taxonomic scope" value="Bacteria"/>
</dbReference>
<evidence type="ECO:0000313" key="2">
    <source>
        <dbReference type="Proteomes" id="UP000007938"/>
    </source>
</evidence>